<evidence type="ECO:0000256" key="1">
    <source>
        <dbReference type="ARBA" id="ARBA00001362"/>
    </source>
</evidence>
<dbReference type="PANTHER" id="PTHR43126">
    <property type="entry name" value="D-ALANYL-D-ALANINE DIPEPTIDASE"/>
    <property type="match status" value="1"/>
</dbReference>
<dbReference type="GO" id="GO:0071555">
    <property type="term" value="P:cell wall organization"/>
    <property type="evidence" value="ECO:0007669"/>
    <property type="project" value="UniProtKB-KW"/>
</dbReference>
<organism evidence="10 11">
    <name type="scientific">Pseudobacteroides cellulosolvens ATCC 35603 = DSM 2933</name>
    <dbReference type="NCBI Taxonomy" id="398512"/>
    <lineage>
        <taxon>Bacteria</taxon>
        <taxon>Bacillati</taxon>
        <taxon>Bacillota</taxon>
        <taxon>Clostridia</taxon>
        <taxon>Eubacteriales</taxon>
        <taxon>Oscillospiraceae</taxon>
        <taxon>Pseudobacteroides</taxon>
    </lineage>
</organism>
<dbReference type="GO" id="GO:0008270">
    <property type="term" value="F:zinc ion binding"/>
    <property type="evidence" value="ECO:0007669"/>
    <property type="project" value="UniProtKB-UniRule"/>
</dbReference>
<evidence type="ECO:0000313" key="10">
    <source>
        <dbReference type="EMBL" id="KNY30434.1"/>
    </source>
</evidence>
<comment type="caution">
    <text evidence="10">The sequence shown here is derived from an EMBL/GenBank/DDBJ whole genome shotgun (WGS) entry which is preliminary data.</text>
</comment>
<evidence type="ECO:0000313" key="11">
    <source>
        <dbReference type="Proteomes" id="UP000036923"/>
    </source>
</evidence>
<name>A0A0L6JXG1_9FIRM</name>
<protein>
    <recommendedName>
        <fullName evidence="9">D-alanyl-D-alanine dipeptidase</fullName>
        <shortName evidence="9">D-Ala-D-Ala dipeptidase</shortName>
        <ecNumber evidence="9">3.4.13.22</ecNumber>
    </recommendedName>
</protein>
<evidence type="ECO:0000256" key="7">
    <source>
        <dbReference type="ARBA" id="ARBA00023049"/>
    </source>
</evidence>
<dbReference type="Pfam" id="PF01427">
    <property type="entry name" value="Peptidase_M15"/>
    <property type="match status" value="1"/>
</dbReference>
<dbReference type="Gene3D" id="3.30.1380.10">
    <property type="match status" value="1"/>
</dbReference>
<keyword evidence="2 9" id="KW-0645">Protease</keyword>
<keyword evidence="3 9" id="KW-0479">Metal-binding</keyword>
<dbReference type="HAMAP" id="MF_01924">
    <property type="entry name" value="A_A_dipeptidase"/>
    <property type="match status" value="1"/>
</dbReference>
<dbReference type="InterPro" id="IPR000755">
    <property type="entry name" value="A_A_dipeptidase"/>
</dbReference>
<sequence precursor="true">MIKKRFCLFLSIFIIFFILFSYTLHTEEISSSQTIPITTKPSISMLDTISTPTIIISAANKTTTNTLTTNTYIPTTNIKINNSRVSKTPITIPQTPTPGAKGKVKEVKGLVELLKLDNTFVIDIKYATKDNFTKKVIYPSAKCIINKNTASKLIKANNEFKKLGYTIKIFDAYRPHSAQKILWDAALDKSFVADPKKGSNHNRGAAVDLTLVDKSGKELPMPSNYDEFTKRARLDYKDCSKEQINNRELLGRIMVKCGFKRIRSEWWHFDDSNAKKFPVLDIPFDKF</sequence>
<comment type="catalytic activity">
    <reaction evidence="1 9">
        <text>D-alanyl-D-alanine + H2O = 2 D-alanine</text>
        <dbReference type="Rhea" id="RHEA:20661"/>
        <dbReference type="ChEBI" id="CHEBI:15377"/>
        <dbReference type="ChEBI" id="CHEBI:57416"/>
        <dbReference type="ChEBI" id="CHEBI:57822"/>
        <dbReference type="EC" id="3.4.13.22"/>
    </reaction>
</comment>
<evidence type="ECO:0000256" key="2">
    <source>
        <dbReference type="ARBA" id="ARBA00022670"/>
    </source>
</evidence>
<proteinExistence type="inferred from homology"/>
<dbReference type="eggNOG" id="COG2173">
    <property type="taxonomic scope" value="Bacteria"/>
</dbReference>
<comment type="similarity">
    <text evidence="9">Belongs to the peptidase M15D family.</text>
</comment>
<feature type="binding site" evidence="9">
    <location>
        <position position="268"/>
    </location>
    <ligand>
        <name>Zn(2+)</name>
        <dbReference type="ChEBI" id="CHEBI:29105"/>
        <note>catalytic</note>
    </ligand>
</feature>
<dbReference type="EMBL" id="LGTC01000001">
    <property type="protein sequence ID" value="KNY30434.1"/>
    <property type="molecule type" value="Genomic_DNA"/>
</dbReference>
<keyword evidence="6 9" id="KW-0224">Dipeptidase</keyword>
<accession>A0A0L6JXG1</accession>
<reference evidence="11" key="1">
    <citation type="submission" date="2015-07" db="EMBL/GenBank/DDBJ databases">
        <title>Near-Complete Genome Sequence of the Cellulolytic Bacterium Bacteroides (Pseudobacteroides) cellulosolvens ATCC 35603.</title>
        <authorList>
            <person name="Dassa B."/>
            <person name="Utturkar S.M."/>
            <person name="Klingeman D.M."/>
            <person name="Hurt R.A."/>
            <person name="Keller M."/>
            <person name="Xu J."/>
            <person name="Reddy Y.H.K."/>
            <person name="Borovok I."/>
            <person name="Grinberg I.R."/>
            <person name="Lamed R."/>
            <person name="Zhivin O."/>
            <person name="Bayer E.A."/>
            <person name="Brown S.D."/>
        </authorList>
    </citation>
    <scope>NUCLEOTIDE SEQUENCE [LARGE SCALE GENOMIC DNA]</scope>
    <source>
        <strain evidence="11">DSM 2933</strain>
    </source>
</reference>
<keyword evidence="11" id="KW-1185">Reference proteome</keyword>
<evidence type="ECO:0000256" key="3">
    <source>
        <dbReference type="ARBA" id="ARBA00022723"/>
    </source>
</evidence>
<keyword evidence="7 9" id="KW-0482">Metalloprotease</keyword>
<evidence type="ECO:0000256" key="8">
    <source>
        <dbReference type="ARBA" id="ARBA00023316"/>
    </source>
</evidence>
<evidence type="ECO:0000256" key="9">
    <source>
        <dbReference type="HAMAP-Rule" id="MF_01924"/>
    </source>
</evidence>
<dbReference type="GO" id="GO:0006508">
    <property type="term" value="P:proteolysis"/>
    <property type="evidence" value="ECO:0007669"/>
    <property type="project" value="UniProtKB-KW"/>
</dbReference>
<evidence type="ECO:0000256" key="6">
    <source>
        <dbReference type="ARBA" id="ARBA00022997"/>
    </source>
</evidence>
<evidence type="ECO:0000256" key="4">
    <source>
        <dbReference type="ARBA" id="ARBA00022801"/>
    </source>
</evidence>
<dbReference type="RefSeq" id="WP_050753951.1">
    <property type="nucleotide sequence ID" value="NZ_JQKC01000010.1"/>
</dbReference>
<dbReference type="OrthoDB" id="9801430at2"/>
<comment type="function">
    <text evidence="9">Catalyzes hydrolysis of the D-alanyl-D-alanine dipeptide.</text>
</comment>
<dbReference type="SUPFAM" id="SSF55166">
    <property type="entry name" value="Hedgehog/DD-peptidase"/>
    <property type="match status" value="1"/>
</dbReference>
<dbReference type="GO" id="GO:0008237">
    <property type="term" value="F:metallopeptidase activity"/>
    <property type="evidence" value="ECO:0007669"/>
    <property type="project" value="UniProtKB-KW"/>
</dbReference>
<dbReference type="PATRIC" id="fig|398512.5.peg.5991"/>
<dbReference type="AlphaFoldDB" id="A0A0L6JXG1"/>
<keyword evidence="8" id="KW-0961">Cell wall biogenesis/degradation</keyword>
<dbReference type="CDD" id="cd14840">
    <property type="entry name" value="D-Ala-D-Ala_dipeptidase_Aad"/>
    <property type="match status" value="1"/>
</dbReference>
<gene>
    <name evidence="10" type="ORF">Bccel_5714</name>
</gene>
<feature type="binding site" evidence="9">
    <location>
        <position position="208"/>
    </location>
    <ligand>
        <name>Zn(2+)</name>
        <dbReference type="ChEBI" id="CHEBI:29105"/>
        <note>catalytic</note>
    </ligand>
</feature>
<dbReference type="InterPro" id="IPR009045">
    <property type="entry name" value="Zn_M74/Hedgehog-like"/>
</dbReference>
<comment type="cofactor">
    <cofactor evidence="9">
        <name>Zn(2+)</name>
        <dbReference type="ChEBI" id="CHEBI:29105"/>
    </cofactor>
    <text evidence="9">Binds 1 zinc ion per subunit.</text>
</comment>
<evidence type="ECO:0000256" key="5">
    <source>
        <dbReference type="ARBA" id="ARBA00022833"/>
    </source>
</evidence>
<keyword evidence="4 9" id="KW-0378">Hydrolase</keyword>
<dbReference type="STRING" id="398512.Bccel_5714"/>
<feature type="binding site" evidence="9">
    <location>
        <position position="201"/>
    </location>
    <ligand>
        <name>Zn(2+)</name>
        <dbReference type="ChEBI" id="CHEBI:29105"/>
        <note>catalytic</note>
    </ligand>
</feature>
<dbReference type="Proteomes" id="UP000036923">
    <property type="component" value="Unassembled WGS sequence"/>
</dbReference>
<feature type="site" description="Transition state stabilizer" evidence="9">
    <location>
        <position position="174"/>
    </location>
</feature>
<dbReference type="EC" id="3.4.13.22" evidence="9"/>
<keyword evidence="5 9" id="KW-0862">Zinc</keyword>
<dbReference type="NCBIfam" id="NF007557">
    <property type="entry name" value="PRK10178.1"/>
    <property type="match status" value="1"/>
</dbReference>
<feature type="active site" description="Proton donor/acceptor" evidence="9">
    <location>
        <position position="265"/>
    </location>
</feature>
<dbReference type="GO" id="GO:0160237">
    <property type="term" value="F:D-Ala-D-Ala dipeptidase activity"/>
    <property type="evidence" value="ECO:0007669"/>
    <property type="project" value="UniProtKB-EC"/>
</dbReference>
<dbReference type="PANTHER" id="PTHR43126:SF1">
    <property type="entry name" value="D-ALANYL-D-ALANINE DIPEPTIDASE"/>
    <property type="match status" value="1"/>
</dbReference>